<evidence type="ECO:0000256" key="2">
    <source>
        <dbReference type="SAM" id="Phobius"/>
    </source>
</evidence>
<keyword evidence="2" id="KW-1133">Transmembrane helix</keyword>
<proteinExistence type="predicted"/>
<keyword evidence="2" id="KW-0472">Membrane</keyword>
<feature type="transmembrane region" description="Helical" evidence="2">
    <location>
        <begin position="40"/>
        <end position="60"/>
    </location>
</feature>
<organism evidence="3 4">
    <name type="scientific">Streptomyces coeruleofuscus</name>
    <dbReference type="NCBI Taxonomy" id="66879"/>
    <lineage>
        <taxon>Bacteria</taxon>
        <taxon>Bacillati</taxon>
        <taxon>Actinomycetota</taxon>
        <taxon>Actinomycetes</taxon>
        <taxon>Kitasatosporales</taxon>
        <taxon>Streptomycetaceae</taxon>
        <taxon>Streptomyces</taxon>
    </lineage>
</organism>
<sequence length="283" mass="29470">MREAGGPAKGVGCGAKGGRTVFHGGEGVPARLRLRWRERLAVVLVAVVAPLGFPVAGAAAQPAGRDTPDIALVVNREGGTTAMRSGENRFARLWQLLQPTYTGTERVSGAWVKGGYPSVRITVVWGLAGTGSRPQTGGQAGGGMVLQRHDQLFLAEDGTPWVRSDLAPDVADENIRWHRAPRTIYTQMDRAGLLGEPVNRVAEVLPAPGGSTGGLSAAEGSGPVQGGVWWAAGGLILGLGGSHAIRRAAARREAGPPPREEPLAELIDLGALTPVSASRTRSR</sequence>
<gene>
    <name evidence="3" type="ORF">GCM10010255_32830</name>
</gene>
<accession>A0ABN3IA46</accession>
<feature type="compositionally biased region" description="Basic and acidic residues" evidence="1">
    <location>
        <begin position="250"/>
        <end position="262"/>
    </location>
</feature>
<feature type="region of interest" description="Disordered" evidence="1">
    <location>
        <begin position="249"/>
        <end position="268"/>
    </location>
</feature>
<keyword evidence="2" id="KW-0812">Transmembrane</keyword>
<dbReference type="EMBL" id="BAAASE010000004">
    <property type="protein sequence ID" value="GAA2398081.1"/>
    <property type="molecule type" value="Genomic_DNA"/>
</dbReference>
<evidence type="ECO:0000313" key="3">
    <source>
        <dbReference type="EMBL" id="GAA2398081.1"/>
    </source>
</evidence>
<reference evidence="3 4" key="1">
    <citation type="journal article" date="2019" name="Int. J. Syst. Evol. Microbiol.">
        <title>The Global Catalogue of Microorganisms (GCM) 10K type strain sequencing project: providing services to taxonomists for standard genome sequencing and annotation.</title>
        <authorList>
            <consortium name="The Broad Institute Genomics Platform"/>
            <consortium name="The Broad Institute Genome Sequencing Center for Infectious Disease"/>
            <person name="Wu L."/>
            <person name="Ma J."/>
        </authorList>
    </citation>
    <scope>NUCLEOTIDE SEQUENCE [LARGE SCALE GENOMIC DNA]</scope>
    <source>
        <strain evidence="3 4">JCM 4358</strain>
    </source>
</reference>
<evidence type="ECO:0000256" key="1">
    <source>
        <dbReference type="SAM" id="MobiDB-lite"/>
    </source>
</evidence>
<protein>
    <submittedName>
        <fullName evidence="3">Uncharacterized protein</fullName>
    </submittedName>
</protein>
<dbReference type="Proteomes" id="UP001499986">
    <property type="component" value="Unassembled WGS sequence"/>
</dbReference>
<comment type="caution">
    <text evidence="3">The sequence shown here is derived from an EMBL/GenBank/DDBJ whole genome shotgun (WGS) entry which is preliminary data.</text>
</comment>
<name>A0ABN3IA46_9ACTN</name>
<evidence type="ECO:0000313" key="4">
    <source>
        <dbReference type="Proteomes" id="UP001499986"/>
    </source>
</evidence>
<keyword evidence="4" id="KW-1185">Reference proteome</keyword>